<gene>
    <name evidence="4" type="ORF">GCM10010361_61120</name>
</gene>
<evidence type="ECO:0000256" key="2">
    <source>
        <dbReference type="SAM" id="Phobius"/>
    </source>
</evidence>
<keyword evidence="2" id="KW-0812">Transmembrane</keyword>
<dbReference type="EMBL" id="BAAABY010000045">
    <property type="protein sequence ID" value="GAA0487988.1"/>
    <property type="molecule type" value="Genomic_DNA"/>
</dbReference>
<keyword evidence="5" id="KW-1185">Reference proteome</keyword>
<feature type="transmembrane region" description="Helical" evidence="2">
    <location>
        <begin position="53"/>
        <end position="71"/>
    </location>
</feature>
<sequence>MTSPDNSPSRPAQTYADRSYRSPAALVCGVLLLALLAWLGIDALVNGVARTRLLAVAGLLLGVPLITAFTLRPVVRANTERLTVRNPFRTITLPWGSVEDLRASFSCEVFAGDKKYQLWSIPVSLRQRKRANRRTAKAGAAVRGAEPADVQRASADQSLDELRELQERNAGREEAQGAVAVRWSYEILAPLAAGAVALVVLLAL</sequence>
<feature type="coiled-coil region" evidence="1">
    <location>
        <begin position="148"/>
        <end position="175"/>
    </location>
</feature>
<evidence type="ECO:0000313" key="5">
    <source>
        <dbReference type="Proteomes" id="UP001500909"/>
    </source>
</evidence>
<dbReference type="InterPro" id="IPR019692">
    <property type="entry name" value="CFP-6_PH"/>
</dbReference>
<dbReference type="Proteomes" id="UP001500909">
    <property type="component" value="Unassembled WGS sequence"/>
</dbReference>
<feature type="transmembrane region" description="Helical" evidence="2">
    <location>
        <begin position="183"/>
        <end position="203"/>
    </location>
</feature>
<evidence type="ECO:0000313" key="4">
    <source>
        <dbReference type="EMBL" id="GAA0487988.1"/>
    </source>
</evidence>
<evidence type="ECO:0000259" key="3">
    <source>
        <dbReference type="Pfam" id="PF10756"/>
    </source>
</evidence>
<dbReference type="RefSeq" id="WP_346098559.1">
    <property type="nucleotide sequence ID" value="NZ_BAAABY010000045.1"/>
</dbReference>
<comment type="caution">
    <text evidence="4">The sequence shown here is derived from an EMBL/GenBank/DDBJ whole genome shotgun (WGS) entry which is preliminary data.</text>
</comment>
<keyword evidence="2" id="KW-1133">Transmembrane helix</keyword>
<accession>A0ABN1B1K7</accession>
<feature type="domain" description="Low molecular weight protein antigen 6 PH" evidence="3">
    <location>
        <begin position="72"/>
        <end position="103"/>
    </location>
</feature>
<organism evidence="4 5">
    <name type="scientific">Streptomyces olivaceiscleroticus</name>
    <dbReference type="NCBI Taxonomy" id="68245"/>
    <lineage>
        <taxon>Bacteria</taxon>
        <taxon>Bacillati</taxon>
        <taxon>Actinomycetota</taxon>
        <taxon>Actinomycetes</taxon>
        <taxon>Kitasatosporales</taxon>
        <taxon>Streptomycetaceae</taxon>
        <taxon>Streptomyces</taxon>
    </lineage>
</organism>
<name>A0ABN1B1K7_9ACTN</name>
<protein>
    <submittedName>
        <fullName evidence="4">PH domain-containing protein</fullName>
    </submittedName>
</protein>
<proteinExistence type="predicted"/>
<evidence type="ECO:0000256" key="1">
    <source>
        <dbReference type="SAM" id="Coils"/>
    </source>
</evidence>
<keyword evidence="1" id="KW-0175">Coiled coil</keyword>
<reference evidence="4 5" key="1">
    <citation type="journal article" date="2019" name="Int. J. Syst. Evol. Microbiol.">
        <title>The Global Catalogue of Microorganisms (GCM) 10K type strain sequencing project: providing services to taxonomists for standard genome sequencing and annotation.</title>
        <authorList>
            <consortium name="The Broad Institute Genomics Platform"/>
            <consortium name="The Broad Institute Genome Sequencing Center for Infectious Disease"/>
            <person name="Wu L."/>
            <person name="Ma J."/>
        </authorList>
    </citation>
    <scope>NUCLEOTIDE SEQUENCE [LARGE SCALE GENOMIC DNA]</scope>
    <source>
        <strain evidence="4 5">JCM 4805</strain>
    </source>
</reference>
<keyword evidence="2" id="KW-0472">Membrane</keyword>
<dbReference type="Pfam" id="PF10756">
    <property type="entry name" value="bPH_6"/>
    <property type="match status" value="1"/>
</dbReference>
<feature type="transmembrane region" description="Helical" evidence="2">
    <location>
        <begin position="20"/>
        <end position="41"/>
    </location>
</feature>